<dbReference type="InterPro" id="IPR007624">
    <property type="entry name" value="RNA_pol_sigma70_r3"/>
</dbReference>
<dbReference type="InterPro" id="IPR042189">
    <property type="entry name" value="RNA_pol_sigma_70_r1_1_sf"/>
</dbReference>
<dbReference type="Gene3D" id="1.10.601.10">
    <property type="entry name" value="RNA Polymerase Primary Sigma Factor"/>
    <property type="match status" value="1"/>
</dbReference>
<gene>
    <name evidence="6 10" type="primary">rpoD</name>
    <name evidence="10" type="ORF">MON41_18175</name>
</gene>
<comment type="similarity">
    <text evidence="6">Belongs to the sigma-70 factor family. RpoD/SigA subfamily.</text>
</comment>
<keyword evidence="5 6" id="KW-0804">Transcription</keyword>
<dbReference type="PANTHER" id="PTHR30603:SF60">
    <property type="entry name" value="RNA POLYMERASE SIGMA FACTOR RPOD"/>
    <property type="match status" value="1"/>
</dbReference>
<dbReference type="NCBIfam" id="TIGR02393">
    <property type="entry name" value="RpoD_Cterm"/>
    <property type="match status" value="1"/>
</dbReference>
<comment type="function">
    <text evidence="6">Sigma factors are initiation factors that promote the attachment of RNA polymerase to specific initiation sites and are then released. This sigma factor is the primary sigma factor during exponential growth.</text>
</comment>
<dbReference type="InterPro" id="IPR028630">
    <property type="entry name" value="Sigma70_RpoD"/>
</dbReference>
<dbReference type="InterPro" id="IPR050239">
    <property type="entry name" value="Sigma-70_RNA_pol_init_factors"/>
</dbReference>
<keyword evidence="1 6" id="KW-0963">Cytoplasm</keyword>
<dbReference type="EMBL" id="JALBUU010000039">
    <property type="protein sequence ID" value="MCI0755626.1"/>
    <property type="molecule type" value="Genomic_DNA"/>
</dbReference>
<dbReference type="Pfam" id="PF03979">
    <property type="entry name" value="Sigma70_r1_1"/>
    <property type="match status" value="1"/>
</dbReference>
<dbReference type="InterPro" id="IPR007627">
    <property type="entry name" value="RNA_pol_sigma70_r2"/>
</dbReference>
<dbReference type="InterPro" id="IPR007630">
    <property type="entry name" value="RNA_pol_sigma70_r4"/>
</dbReference>
<dbReference type="Gene3D" id="1.10.220.120">
    <property type="entry name" value="Sigma-70 factor, region 1.1"/>
    <property type="match status" value="1"/>
</dbReference>
<feature type="DNA-binding region" description="H-T-H motif" evidence="6">
    <location>
        <begin position="595"/>
        <end position="614"/>
    </location>
</feature>
<dbReference type="InterPro" id="IPR007127">
    <property type="entry name" value="RNA_pol_sigma_70_r1_1"/>
</dbReference>
<dbReference type="Pfam" id="PF04545">
    <property type="entry name" value="Sigma70_r4"/>
    <property type="match status" value="1"/>
</dbReference>
<comment type="subunit">
    <text evidence="6">Interacts transiently with the RNA polymerase catalytic core.</text>
</comment>
<sequence length="635" mass="70135">MTLDAAEEAVLDAREETVLASLPGIDAEALRCLVLSARRNGHITPVEIAAVLPHDRLSSDQIEDAMGVLTGLGVVVSDADEEDRDPARVEGASSEEAESQEHAGNLRDNSGPSADPVRVYLRDMGSVMLLSREGEVAIAKRIEAGRTLMLQGLYECPLTFEAVLGWAAAVGEGRMLLRDVIDLTATHEAVDRLPDESAAVSDEVEDDEDDGAAAMISLAALEETVRPDAIAAFEDIAATWVSLRDLQARRIRAMARLEHLPAEDEAVFGMLRDELVERMGRVHLHADRATELVEQIRAVNRRLTAAEGRLLRLALDAGVKRDEFIDHHQKAEGRADWMMAATRPSKAWVRFTARSAVEARAAQAQTSAATAEAGLTVAEFKRLYAAVSQGEHEMVRARKEMIEANLRLVLSIAKRYTNRGLQFLDLVQEGNIGLMRAVEKFDYRRGFKFSTYATWWIRQAITRAIADQARTIRVPVHMAETANKISRAARQLFNETGREPTVEEIAAKTGLSPDKVTKAQKIVREPISLETPVGDEGDSNLGDLIGDECALMPIDVVVQSRLRDAANKALSQLSAREERVVRMRFGIGMNTDHTLEEVGQQFSVTRERIRQIEAKALRKLKRPGHSRALRTFLDN</sequence>
<dbReference type="CDD" id="cd06171">
    <property type="entry name" value="Sigma70_r4"/>
    <property type="match status" value="1"/>
</dbReference>
<evidence type="ECO:0000259" key="9">
    <source>
        <dbReference type="PROSITE" id="PS00716"/>
    </source>
</evidence>
<feature type="region of interest" description="Sigma-70 factor domain-2" evidence="6">
    <location>
        <begin position="401"/>
        <end position="471"/>
    </location>
</feature>
<dbReference type="NCBIfam" id="TIGR02937">
    <property type="entry name" value="sigma70-ECF"/>
    <property type="match status" value="1"/>
</dbReference>
<evidence type="ECO:0000256" key="5">
    <source>
        <dbReference type="ARBA" id="ARBA00023163"/>
    </source>
</evidence>
<dbReference type="HAMAP" id="MF_00963">
    <property type="entry name" value="Sigma70_RpoD_SigA"/>
    <property type="match status" value="1"/>
</dbReference>
<dbReference type="Proteomes" id="UP001201985">
    <property type="component" value="Unassembled WGS sequence"/>
</dbReference>
<keyword evidence="3 6" id="KW-0731">Sigma factor</keyword>
<feature type="domain" description="RNA polymerase sigma-70" evidence="9">
    <location>
        <begin position="594"/>
        <end position="620"/>
    </location>
</feature>
<evidence type="ECO:0000256" key="7">
    <source>
        <dbReference type="SAM" id="MobiDB-lite"/>
    </source>
</evidence>
<dbReference type="InterPro" id="IPR013324">
    <property type="entry name" value="RNA_pol_sigma_r3/r4-like"/>
</dbReference>
<feature type="domain" description="RNA polymerase sigma-70" evidence="8">
    <location>
        <begin position="425"/>
        <end position="438"/>
    </location>
</feature>
<name>A0ABS9W8K1_9PROT</name>
<keyword evidence="11" id="KW-1185">Reference proteome</keyword>
<evidence type="ECO:0000256" key="6">
    <source>
        <dbReference type="HAMAP-Rule" id="MF_00963"/>
    </source>
</evidence>
<feature type="region of interest" description="Sigma-70 factor domain-3" evidence="6">
    <location>
        <begin position="480"/>
        <end position="556"/>
    </location>
</feature>
<accession>A0ABS9W8K1</accession>
<dbReference type="InterPro" id="IPR012760">
    <property type="entry name" value="RNA_pol_sigma_RpoD_C"/>
</dbReference>
<evidence type="ECO:0000256" key="2">
    <source>
        <dbReference type="ARBA" id="ARBA00023015"/>
    </source>
</evidence>
<dbReference type="Pfam" id="PF04539">
    <property type="entry name" value="Sigma70_r3"/>
    <property type="match status" value="1"/>
</dbReference>
<evidence type="ECO:0000256" key="3">
    <source>
        <dbReference type="ARBA" id="ARBA00023082"/>
    </source>
</evidence>
<keyword evidence="2 6" id="KW-0805">Transcription regulation</keyword>
<dbReference type="PANTHER" id="PTHR30603">
    <property type="entry name" value="RNA POLYMERASE SIGMA FACTOR RPO"/>
    <property type="match status" value="1"/>
</dbReference>
<dbReference type="Pfam" id="PF04546">
    <property type="entry name" value="Sigma70_ner"/>
    <property type="match status" value="1"/>
</dbReference>
<dbReference type="InterPro" id="IPR036388">
    <property type="entry name" value="WH-like_DNA-bd_sf"/>
</dbReference>
<dbReference type="InterPro" id="IPR007631">
    <property type="entry name" value="RNA_pol_sigma_70_non-ess"/>
</dbReference>
<evidence type="ECO:0000256" key="4">
    <source>
        <dbReference type="ARBA" id="ARBA00023125"/>
    </source>
</evidence>
<dbReference type="InterPro" id="IPR014284">
    <property type="entry name" value="RNA_pol_sigma-70_dom"/>
</dbReference>
<organism evidence="10 11">
    <name type="scientific">Teichococcus vastitatis</name>
    <dbReference type="NCBI Taxonomy" id="2307076"/>
    <lineage>
        <taxon>Bacteria</taxon>
        <taxon>Pseudomonadati</taxon>
        <taxon>Pseudomonadota</taxon>
        <taxon>Alphaproteobacteria</taxon>
        <taxon>Acetobacterales</taxon>
        <taxon>Roseomonadaceae</taxon>
        <taxon>Roseomonas</taxon>
    </lineage>
</organism>
<reference evidence="10 11" key="1">
    <citation type="submission" date="2022-03" db="EMBL/GenBank/DDBJ databases">
        <title>Complete genome analysis of Roseomonas KG 17.1 : a prolific producer of plant growth promoters.</title>
        <authorList>
            <person name="Saadouli I."/>
            <person name="Najjari A."/>
            <person name="Mosbah A."/>
            <person name="Ouzari H.I."/>
        </authorList>
    </citation>
    <scope>NUCLEOTIDE SEQUENCE [LARGE SCALE GENOMIC DNA]</scope>
    <source>
        <strain evidence="10 11">KG17-1</strain>
    </source>
</reference>
<dbReference type="SUPFAM" id="SSF88659">
    <property type="entry name" value="Sigma3 and sigma4 domains of RNA polymerase sigma factors"/>
    <property type="match status" value="2"/>
</dbReference>
<dbReference type="NCBIfam" id="NF004208">
    <property type="entry name" value="PRK05658.1"/>
    <property type="match status" value="1"/>
</dbReference>
<evidence type="ECO:0000259" key="8">
    <source>
        <dbReference type="PROSITE" id="PS00715"/>
    </source>
</evidence>
<dbReference type="PROSITE" id="PS00716">
    <property type="entry name" value="SIGMA70_2"/>
    <property type="match status" value="1"/>
</dbReference>
<dbReference type="InterPro" id="IPR000943">
    <property type="entry name" value="RNA_pol_sigma70"/>
</dbReference>
<feature type="region of interest" description="Sigma-70 factor domain-4" evidence="6">
    <location>
        <begin position="569"/>
        <end position="622"/>
    </location>
</feature>
<evidence type="ECO:0000256" key="1">
    <source>
        <dbReference type="ARBA" id="ARBA00022490"/>
    </source>
</evidence>
<proteinExistence type="inferred from homology"/>
<dbReference type="PRINTS" id="PR00046">
    <property type="entry name" value="SIGMA70FCT"/>
</dbReference>
<comment type="caution">
    <text evidence="10">The sequence shown here is derived from an EMBL/GenBank/DDBJ whole genome shotgun (WGS) entry which is preliminary data.</text>
</comment>
<dbReference type="InterPro" id="IPR009042">
    <property type="entry name" value="RNA_pol_sigma70_r1_2"/>
</dbReference>
<keyword evidence="4 6" id="KW-0238">DNA-binding</keyword>
<evidence type="ECO:0000313" key="11">
    <source>
        <dbReference type="Proteomes" id="UP001201985"/>
    </source>
</evidence>
<evidence type="ECO:0000313" key="10">
    <source>
        <dbReference type="EMBL" id="MCI0755626.1"/>
    </source>
</evidence>
<feature type="region of interest" description="Disordered" evidence="7">
    <location>
        <begin position="79"/>
        <end position="114"/>
    </location>
</feature>
<feature type="short sequence motif" description="Interaction with polymerase core subunit RpoC" evidence="6">
    <location>
        <begin position="425"/>
        <end position="428"/>
    </location>
</feature>
<dbReference type="InterPro" id="IPR013325">
    <property type="entry name" value="RNA_pol_sigma_r2"/>
</dbReference>
<dbReference type="Pfam" id="PF04542">
    <property type="entry name" value="Sigma70_r2"/>
    <property type="match status" value="1"/>
</dbReference>
<dbReference type="Gene3D" id="1.10.10.10">
    <property type="entry name" value="Winged helix-like DNA-binding domain superfamily/Winged helix DNA-binding domain"/>
    <property type="match status" value="2"/>
</dbReference>
<dbReference type="Pfam" id="PF00140">
    <property type="entry name" value="Sigma70_r1_2"/>
    <property type="match status" value="1"/>
</dbReference>
<dbReference type="SUPFAM" id="SSF88946">
    <property type="entry name" value="Sigma2 domain of RNA polymerase sigma factors"/>
    <property type="match status" value="1"/>
</dbReference>
<comment type="subcellular location">
    <subcellularLocation>
        <location evidence="6">Cytoplasm</location>
    </subcellularLocation>
</comment>
<dbReference type="PROSITE" id="PS00715">
    <property type="entry name" value="SIGMA70_1"/>
    <property type="match status" value="1"/>
</dbReference>
<protein>
    <recommendedName>
        <fullName evidence="6">RNA polymerase sigma factor RpoD</fullName>
    </recommendedName>
    <alternativeName>
        <fullName evidence="6">Sigma-70</fullName>
    </alternativeName>
</protein>